<dbReference type="AlphaFoldDB" id="A0A5B8U7N2"/>
<evidence type="ECO:0000313" key="2">
    <source>
        <dbReference type="Proteomes" id="UP000321805"/>
    </source>
</evidence>
<sequence>MDTADPNWDDDDYASPFARDIEAWERLARAADESLATDVSFDVSAALVRVERPVRHAAGLPPRDRMEVG</sequence>
<reference evidence="1 2" key="1">
    <citation type="journal article" date="2018" name="J. Microbiol.">
        <title>Baekduia soli gen. nov., sp. nov., a novel bacterium isolated from the soil of Baekdu Mountain and proposal of a novel family name, Baekduiaceae fam. nov.</title>
        <authorList>
            <person name="An D.S."/>
            <person name="Siddiqi M.Z."/>
            <person name="Kim K.H."/>
            <person name="Yu H.S."/>
            <person name="Im W.T."/>
        </authorList>
    </citation>
    <scope>NUCLEOTIDE SEQUENCE [LARGE SCALE GENOMIC DNA]</scope>
    <source>
        <strain evidence="1 2">BR7-21</strain>
    </source>
</reference>
<protein>
    <submittedName>
        <fullName evidence="1">Uncharacterized protein</fullName>
    </submittedName>
</protein>
<dbReference type="EMBL" id="CP042430">
    <property type="protein sequence ID" value="QEC48957.1"/>
    <property type="molecule type" value="Genomic_DNA"/>
</dbReference>
<dbReference type="RefSeq" id="WP_146921074.1">
    <property type="nucleotide sequence ID" value="NZ_CP042430.1"/>
</dbReference>
<keyword evidence="2" id="KW-1185">Reference proteome</keyword>
<dbReference type="KEGG" id="bsol:FSW04_16180"/>
<evidence type="ECO:0000313" key="1">
    <source>
        <dbReference type="EMBL" id="QEC48957.1"/>
    </source>
</evidence>
<dbReference type="Proteomes" id="UP000321805">
    <property type="component" value="Chromosome"/>
</dbReference>
<name>A0A5B8U7N2_9ACTN</name>
<organism evidence="1 2">
    <name type="scientific">Baekduia soli</name>
    <dbReference type="NCBI Taxonomy" id="496014"/>
    <lineage>
        <taxon>Bacteria</taxon>
        <taxon>Bacillati</taxon>
        <taxon>Actinomycetota</taxon>
        <taxon>Thermoleophilia</taxon>
        <taxon>Solirubrobacterales</taxon>
        <taxon>Baekduiaceae</taxon>
        <taxon>Baekduia</taxon>
    </lineage>
</organism>
<accession>A0A5B8U7N2</accession>
<gene>
    <name evidence="1" type="ORF">FSW04_16180</name>
</gene>
<proteinExistence type="predicted"/>